<name>A0A7W6N8C2_9HYPH</name>
<keyword evidence="3" id="KW-1185">Reference proteome</keyword>
<evidence type="ECO:0000313" key="2">
    <source>
        <dbReference type="EMBL" id="MBB4040290.1"/>
    </source>
</evidence>
<accession>A0A7W6N8C2</accession>
<reference evidence="2 3" key="1">
    <citation type="submission" date="2020-08" db="EMBL/GenBank/DDBJ databases">
        <title>Genomic Encyclopedia of Type Strains, Phase IV (KMG-IV): sequencing the most valuable type-strain genomes for metagenomic binning, comparative biology and taxonomic classification.</title>
        <authorList>
            <person name="Goeker M."/>
        </authorList>
    </citation>
    <scope>NUCLEOTIDE SEQUENCE [LARGE SCALE GENOMIC DNA]</scope>
    <source>
        <strain evidence="2 3">DSM 15743</strain>
    </source>
</reference>
<dbReference type="AlphaFoldDB" id="A0A7W6N8C2"/>
<keyword evidence="1" id="KW-1133">Transmembrane helix</keyword>
<dbReference type="EMBL" id="JACIDC010000006">
    <property type="protein sequence ID" value="MBB4040290.1"/>
    <property type="molecule type" value="Genomic_DNA"/>
</dbReference>
<gene>
    <name evidence="2" type="ORF">GGR34_001943</name>
</gene>
<sequence length="45" mass="4871">MSVVLVPVIAASLVGLIGTPAIRLMISSKRTKTWARTQNGVQSRY</sequence>
<protein>
    <submittedName>
        <fullName evidence="2">Uncharacterized protein</fullName>
    </submittedName>
</protein>
<proteinExistence type="predicted"/>
<organism evidence="2 3">
    <name type="scientific">Microvirga flocculans</name>
    <dbReference type="NCBI Taxonomy" id="217168"/>
    <lineage>
        <taxon>Bacteria</taxon>
        <taxon>Pseudomonadati</taxon>
        <taxon>Pseudomonadota</taxon>
        <taxon>Alphaproteobacteria</taxon>
        <taxon>Hyphomicrobiales</taxon>
        <taxon>Methylobacteriaceae</taxon>
        <taxon>Microvirga</taxon>
    </lineage>
</organism>
<dbReference type="RefSeq" id="WP_154664147.1">
    <property type="nucleotide sequence ID" value="NZ_JACIDC010000006.1"/>
</dbReference>
<feature type="transmembrane region" description="Helical" evidence="1">
    <location>
        <begin position="6"/>
        <end position="26"/>
    </location>
</feature>
<evidence type="ECO:0000313" key="3">
    <source>
        <dbReference type="Proteomes" id="UP000519439"/>
    </source>
</evidence>
<keyword evidence="1" id="KW-0472">Membrane</keyword>
<evidence type="ECO:0000256" key="1">
    <source>
        <dbReference type="SAM" id="Phobius"/>
    </source>
</evidence>
<dbReference type="Proteomes" id="UP000519439">
    <property type="component" value="Unassembled WGS sequence"/>
</dbReference>
<comment type="caution">
    <text evidence="2">The sequence shown here is derived from an EMBL/GenBank/DDBJ whole genome shotgun (WGS) entry which is preliminary data.</text>
</comment>
<keyword evidence="1" id="KW-0812">Transmembrane</keyword>